<organism evidence="6 7">
    <name type="scientific">Callithrix jacchus</name>
    <name type="common">White-tufted-ear marmoset</name>
    <name type="synonym">Simia Jacchus</name>
    <dbReference type="NCBI Taxonomy" id="9483"/>
    <lineage>
        <taxon>Eukaryota</taxon>
        <taxon>Metazoa</taxon>
        <taxon>Chordata</taxon>
        <taxon>Craniata</taxon>
        <taxon>Vertebrata</taxon>
        <taxon>Euteleostomi</taxon>
        <taxon>Mammalia</taxon>
        <taxon>Eutheria</taxon>
        <taxon>Euarchontoglires</taxon>
        <taxon>Primates</taxon>
        <taxon>Haplorrhini</taxon>
        <taxon>Platyrrhini</taxon>
        <taxon>Cebidae</taxon>
        <taxon>Callitrichinae</taxon>
        <taxon>Callithrix</taxon>
        <taxon>Callithrix</taxon>
    </lineage>
</organism>
<dbReference type="InterPro" id="IPR013815">
    <property type="entry name" value="ATP_grasp_subdomain_1"/>
</dbReference>
<dbReference type="Pfam" id="PF08442">
    <property type="entry name" value="ATP-grasp_2"/>
    <property type="match status" value="1"/>
</dbReference>
<dbReference type="GO" id="GO:0042709">
    <property type="term" value="C:succinate-CoA ligase complex"/>
    <property type="evidence" value="ECO:0007669"/>
    <property type="project" value="TreeGrafter"/>
</dbReference>
<dbReference type="GO" id="GO:0004775">
    <property type="term" value="F:succinate-CoA ligase (ADP-forming) activity"/>
    <property type="evidence" value="ECO:0007669"/>
    <property type="project" value="TreeGrafter"/>
</dbReference>
<dbReference type="FunFam" id="3.30.1490.20:FF:000040">
    <property type="entry name" value="Succinate--CoA ligase [ADP-forming] subunit beta mitochondrial"/>
    <property type="match status" value="1"/>
</dbReference>
<feature type="domain" description="ATP-grasp fold succinyl-CoA synthetase-type" evidence="5">
    <location>
        <begin position="113"/>
        <end position="244"/>
    </location>
</feature>
<dbReference type="Gene3D" id="3.30.1490.20">
    <property type="entry name" value="ATP-grasp fold, A domain"/>
    <property type="match status" value="1"/>
</dbReference>
<name>A0A8I3X509_CALJA</name>
<reference evidence="6" key="2">
    <citation type="submission" date="2025-08" db="UniProtKB">
        <authorList>
            <consortium name="Ensembl"/>
        </authorList>
    </citation>
    <scope>IDENTIFICATION</scope>
</reference>
<dbReference type="PANTHER" id="PTHR11815">
    <property type="entry name" value="SUCCINYL-COA SYNTHETASE BETA CHAIN"/>
    <property type="match status" value="1"/>
</dbReference>
<protein>
    <submittedName>
        <fullName evidence="6">Succinate-CoA ligase ADP-forming subunit beta</fullName>
    </submittedName>
</protein>
<dbReference type="UniPathway" id="UPA00223">
    <property type="reaction ID" value="UER00999"/>
</dbReference>
<dbReference type="AlphaFoldDB" id="A0A8I3X509"/>
<evidence type="ECO:0000256" key="3">
    <source>
        <dbReference type="ARBA" id="ARBA00022532"/>
    </source>
</evidence>
<reference evidence="6" key="3">
    <citation type="submission" date="2025-09" db="UniProtKB">
        <authorList>
            <consortium name="Ensembl"/>
        </authorList>
    </citation>
    <scope>IDENTIFICATION</scope>
</reference>
<dbReference type="GO" id="GO:0005524">
    <property type="term" value="F:ATP binding"/>
    <property type="evidence" value="ECO:0007669"/>
    <property type="project" value="UniProtKB-KW"/>
</dbReference>
<dbReference type="SUPFAM" id="SSF56059">
    <property type="entry name" value="Glutathione synthetase ATP-binding domain-like"/>
    <property type="match status" value="1"/>
</dbReference>
<reference evidence="6 7" key="1">
    <citation type="submission" date="2009-03" db="EMBL/GenBank/DDBJ databases">
        <authorList>
            <person name="Warren W."/>
            <person name="Ye L."/>
            <person name="Minx P."/>
            <person name="Worley K."/>
            <person name="Gibbs R."/>
            <person name="Wilson R.K."/>
        </authorList>
    </citation>
    <scope>NUCLEOTIDE SEQUENCE [LARGE SCALE GENOMIC DNA]</scope>
</reference>
<evidence type="ECO:0000259" key="5">
    <source>
        <dbReference type="Pfam" id="PF08442"/>
    </source>
</evidence>
<accession>A0A8I3X509</accession>
<keyword evidence="3" id="KW-0816">Tricarboxylic acid cycle</keyword>
<gene>
    <name evidence="6" type="primary">SUCLA2</name>
</gene>
<dbReference type="GO" id="GO:0006104">
    <property type="term" value="P:succinyl-CoA metabolic process"/>
    <property type="evidence" value="ECO:0007669"/>
    <property type="project" value="TreeGrafter"/>
</dbReference>
<dbReference type="GO" id="GO:0006099">
    <property type="term" value="P:tricarboxylic acid cycle"/>
    <property type="evidence" value="ECO:0007669"/>
    <property type="project" value="UniProtKB-UniPathway"/>
</dbReference>
<keyword evidence="7" id="KW-1185">Reference proteome</keyword>
<comment type="pathway">
    <text evidence="2">Carbohydrate metabolism; tricarboxylic acid cycle.</text>
</comment>
<evidence type="ECO:0000313" key="6">
    <source>
        <dbReference type="Ensembl" id="ENSCJAP00000087834.1"/>
    </source>
</evidence>
<dbReference type="InterPro" id="IPR013650">
    <property type="entry name" value="ATP-grasp_succ-CoA_synth-type"/>
</dbReference>
<sequence>VASWPQVKYWGCGAQFQRSKFASRSPGSWSGSCRVNPRPRPLNRWDGGARRGVGERCREAAPWAAWRLCACARRRRDGARLRNGGLRILRPVVGCRHPSEPPASVGPAGRCSGSKDVVIKAQVLAGGRGKGTFESGLKGGVKIVFSPEEAKAVSSQMIGKKLFTKQTGEKGRICNQVLVCERKYPRREYYFAITMERSFQGPVLIGSSHGGVNIEDVAAETPEAIIKEPIDIVEGIKKEQALRVCCISEKFPAYD</sequence>
<dbReference type="GO" id="GO:0005739">
    <property type="term" value="C:mitochondrion"/>
    <property type="evidence" value="ECO:0007669"/>
    <property type="project" value="UniProtKB-SubCell"/>
</dbReference>
<keyword evidence="4" id="KW-0547">Nucleotide-binding</keyword>
<comment type="subcellular location">
    <subcellularLocation>
        <location evidence="1">Mitochondrion</location>
    </subcellularLocation>
</comment>
<proteinExistence type="predicted"/>
<dbReference type="Proteomes" id="UP000008225">
    <property type="component" value="Chromosome 1"/>
</dbReference>
<evidence type="ECO:0000256" key="2">
    <source>
        <dbReference type="ARBA" id="ARBA00005163"/>
    </source>
</evidence>
<keyword evidence="4" id="KW-0067">ATP-binding</keyword>
<dbReference type="GeneTree" id="ENSGT00390000010170"/>
<evidence type="ECO:0000313" key="7">
    <source>
        <dbReference type="Proteomes" id="UP000008225"/>
    </source>
</evidence>
<dbReference type="PANTHER" id="PTHR11815:SF1">
    <property type="entry name" value="SUCCINATE--COA LIGASE [ADP-FORMING] SUBUNIT BETA, MITOCHONDRIAL"/>
    <property type="match status" value="1"/>
</dbReference>
<dbReference type="Ensembl" id="ENSCJAT00000119478.1">
    <property type="protein sequence ID" value="ENSCJAP00000087834.1"/>
    <property type="gene ID" value="ENSCJAG00000009278.5"/>
</dbReference>
<evidence type="ECO:0000256" key="4">
    <source>
        <dbReference type="ARBA" id="ARBA00022840"/>
    </source>
</evidence>
<evidence type="ECO:0000256" key="1">
    <source>
        <dbReference type="ARBA" id="ARBA00004173"/>
    </source>
</evidence>